<dbReference type="EMBL" id="LVXG01000067">
    <property type="protein sequence ID" value="OQP40877.1"/>
    <property type="molecule type" value="Genomic_DNA"/>
</dbReference>
<reference evidence="2" key="1">
    <citation type="submission" date="2016-04" db="EMBL/GenBank/DDBJ databases">
        <authorList>
            <person name="Chen L."/>
            <person name="Zhuang W."/>
            <person name="Wang G."/>
        </authorList>
    </citation>
    <scope>NUCLEOTIDE SEQUENCE [LARGE SCALE GENOMIC DNA]</scope>
    <source>
        <strain evidence="2">17621</strain>
    </source>
</reference>
<dbReference type="OrthoDB" id="663116at2"/>
<dbReference type="STRING" id="354355.SAMN05660816_04089"/>
<accession>A0A1V9E417</accession>
<dbReference type="Proteomes" id="UP000192610">
    <property type="component" value="Unassembled WGS sequence"/>
</dbReference>
<gene>
    <name evidence="1" type="ORF">A4H97_14810</name>
</gene>
<comment type="caution">
    <text evidence="1">The sequence shown here is derived from an EMBL/GenBank/DDBJ whole genome shotgun (WGS) entry which is preliminary data.</text>
</comment>
<dbReference type="RefSeq" id="WP_081203859.1">
    <property type="nucleotide sequence ID" value="NZ_FOCZ01000007.1"/>
</dbReference>
<proteinExistence type="predicted"/>
<keyword evidence="2" id="KW-1185">Reference proteome</keyword>
<sequence length="344" mass="38399">MKQLIKHICLLAFVCTCQKIQAQKSEVISLEPQHIIITSSAFSNVRIVDTRLDTTLGIIHRGALQSPVELKNTQPLKDELASAVAKLILGASKQEGTLCVNIRQFGLSEYSAAGIRTGVFRLSAVFYLRQANSYRKLLTVNTRVLIKAVLGDVTKRLLDTVPQVWGSLVQQAASYDPAQSEAATQLTARYIDELDVEEKKALPVYNTNLAQKGLYATFDDFKNNRPSQQAAFYYKDGVIAPLVYELKENGMVGKEIKFNKFYAVCDGKKMYVSGLYGLYPLTKTDNDFYFECIGMEGGSRAIVDLGDKTIIIPRSVLPPYDYIDVVHKIDHITGEFIPVRRGRV</sequence>
<evidence type="ECO:0000313" key="1">
    <source>
        <dbReference type="EMBL" id="OQP40877.1"/>
    </source>
</evidence>
<evidence type="ECO:0000313" key="2">
    <source>
        <dbReference type="Proteomes" id="UP000192610"/>
    </source>
</evidence>
<organism evidence="1 2">
    <name type="scientific">Niastella yeongjuensis</name>
    <dbReference type="NCBI Taxonomy" id="354355"/>
    <lineage>
        <taxon>Bacteria</taxon>
        <taxon>Pseudomonadati</taxon>
        <taxon>Bacteroidota</taxon>
        <taxon>Chitinophagia</taxon>
        <taxon>Chitinophagales</taxon>
        <taxon>Chitinophagaceae</taxon>
        <taxon>Niastella</taxon>
    </lineage>
</organism>
<protein>
    <submittedName>
        <fullName evidence="1">Uncharacterized protein</fullName>
    </submittedName>
</protein>
<name>A0A1V9E417_9BACT</name>
<dbReference type="AlphaFoldDB" id="A0A1V9E417"/>